<organism evidence="1 2">
    <name type="scientific">Promicromonospora umidemergens</name>
    <dbReference type="NCBI Taxonomy" id="629679"/>
    <lineage>
        <taxon>Bacteria</taxon>
        <taxon>Bacillati</taxon>
        <taxon>Actinomycetota</taxon>
        <taxon>Actinomycetes</taxon>
        <taxon>Micrococcales</taxon>
        <taxon>Promicromonosporaceae</taxon>
        <taxon>Promicromonospora</taxon>
    </lineage>
</organism>
<dbReference type="EMBL" id="BAABHM010000024">
    <property type="protein sequence ID" value="GAA4716162.1"/>
    <property type="molecule type" value="Genomic_DNA"/>
</dbReference>
<evidence type="ECO:0000313" key="2">
    <source>
        <dbReference type="Proteomes" id="UP001500843"/>
    </source>
</evidence>
<comment type="caution">
    <text evidence="1">The sequence shown here is derived from an EMBL/GenBank/DDBJ whole genome shotgun (WGS) entry which is preliminary data.</text>
</comment>
<dbReference type="Proteomes" id="UP001500843">
    <property type="component" value="Unassembled WGS sequence"/>
</dbReference>
<gene>
    <name evidence="1" type="ORF">GCM10023198_44560</name>
</gene>
<reference evidence="2" key="1">
    <citation type="journal article" date="2019" name="Int. J. Syst. Evol. Microbiol.">
        <title>The Global Catalogue of Microorganisms (GCM) 10K type strain sequencing project: providing services to taxonomists for standard genome sequencing and annotation.</title>
        <authorList>
            <consortium name="The Broad Institute Genomics Platform"/>
            <consortium name="The Broad Institute Genome Sequencing Center for Infectious Disease"/>
            <person name="Wu L."/>
            <person name="Ma J."/>
        </authorList>
    </citation>
    <scope>NUCLEOTIDE SEQUENCE [LARGE SCALE GENOMIC DNA]</scope>
    <source>
        <strain evidence="2">JCM 17975</strain>
    </source>
</reference>
<dbReference type="RefSeq" id="WP_253876526.1">
    <property type="nucleotide sequence ID" value="NZ_BAABHM010000024.1"/>
</dbReference>
<protein>
    <recommendedName>
        <fullName evidence="3">NIPSNAP protein</fullName>
    </recommendedName>
</protein>
<evidence type="ECO:0008006" key="3">
    <source>
        <dbReference type="Google" id="ProtNLM"/>
    </source>
</evidence>
<sequence length="99" mass="12115">MFELDVQSLRRIRLRFGSWHFRTWRSYRMRLPKGYRSPETIYEVVLLGEDDYVIAQLGAFFDLRTAERCLAQYDAERRDQMAINYVSVHSRLEDWEFDR</sequence>
<evidence type="ECO:0000313" key="1">
    <source>
        <dbReference type="EMBL" id="GAA4716162.1"/>
    </source>
</evidence>
<keyword evidence="2" id="KW-1185">Reference proteome</keyword>
<accession>A0ABP8XVG4</accession>
<proteinExistence type="predicted"/>
<name>A0ABP8XVG4_9MICO</name>